<feature type="domain" description="Transglycosylase SLT" evidence="1">
    <location>
        <begin position="2"/>
        <end position="38"/>
    </location>
</feature>
<evidence type="ECO:0000259" key="1">
    <source>
        <dbReference type="Pfam" id="PF01464"/>
    </source>
</evidence>
<dbReference type="SUPFAM" id="SSF53955">
    <property type="entry name" value="Lysozyme-like"/>
    <property type="match status" value="1"/>
</dbReference>
<organism evidence="2">
    <name type="scientific">bioreactor metagenome</name>
    <dbReference type="NCBI Taxonomy" id="1076179"/>
    <lineage>
        <taxon>unclassified sequences</taxon>
        <taxon>metagenomes</taxon>
        <taxon>ecological metagenomes</taxon>
    </lineage>
</organism>
<dbReference type="InterPro" id="IPR023346">
    <property type="entry name" value="Lysozyme-like_dom_sf"/>
</dbReference>
<protein>
    <recommendedName>
        <fullName evidence="1">Transglycosylase SLT domain-containing protein</fullName>
    </recommendedName>
</protein>
<proteinExistence type="predicted"/>
<dbReference type="Gene3D" id="1.10.530.10">
    <property type="match status" value="1"/>
</dbReference>
<dbReference type="AlphaFoldDB" id="A0A645J015"/>
<evidence type="ECO:0000313" key="2">
    <source>
        <dbReference type="EMBL" id="MPN56747.1"/>
    </source>
</evidence>
<reference evidence="2" key="1">
    <citation type="submission" date="2019-08" db="EMBL/GenBank/DDBJ databases">
        <authorList>
            <person name="Kucharzyk K."/>
            <person name="Murdoch R.W."/>
            <person name="Higgins S."/>
            <person name="Loffler F."/>
        </authorList>
    </citation>
    <scope>NUCLEOTIDE SEQUENCE</scope>
</reference>
<dbReference type="Pfam" id="PF01464">
    <property type="entry name" value="SLT"/>
    <property type="match status" value="1"/>
</dbReference>
<dbReference type="EMBL" id="VSSQ01127453">
    <property type="protein sequence ID" value="MPN56747.1"/>
    <property type="molecule type" value="Genomic_DNA"/>
</dbReference>
<dbReference type="PANTHER" id="PTHR37423:SF2">
    <property type="entry name" value="MEMBRANE-BOUND LYTIC MUREIN TRANSGLYCOSYLASE C"/>
    <property type="match status" value="1"/>
</dbReference>
<comment type="caution">
    <text evidence="2">The sequence shown here is derived from an EMBL/GenBank/DDBJ whole genome shotgun (WGS) entry which is preliminary data.</text>
</comment>
<sequence>MMGCWYLEFLMERFSSNIVNVLAAYNAGHGNVEKWLEDGGLSEDGQLKDIPFEETDAYVEKVLYAYEKYQALYPDAFKADD</sequence>
<gene>
    <name evidence="2" type="ORF">SDC9_204439</name>
</gene>
<dbReference type="InterPro" id="IPR008258">
    <property type="entry name" value="Transglycosylase_SLT_dom_1"/>
</dbReference>
<name>A0A645J015_9ZZZZ</name>
<dbReference type="PANTHER" id="PTHR37423">
    <property type="entry name" value="SOLUBLE LYTIC MUREIN TRANSGLYCOSYLASE-RELATED"/>
    <property type="match status" value="1"/>
</dbReference>
<accession>A0A645J015</accession>